<evidence type="ECO:0000313" key="3">
    <source>
        <dbReference type="Proteomes" id="UP000237684"/>
    </source>
</evidence>
<dbReference type="InParanoid" id="A0A2S8SS12"/>
<keyword evidence="1" id="KW-0472">Membrane</keyword>
<protein>
    <submittedName>
        <fullName evidence="2">Uncharacterized protein</fullName>
    </submittedName>
</protein>
<accession>A0A2S8SS12</accession>
<reference evidence="2 3" key="1">
    <citation type="journal article" date="2018" name="Syst. Appl. Microbiol.">
        <title>Abditibacterium utsteinense sp. nov., the first cultivated member of candidate phylum FBP, isolated from ice-free Antarctic soil samples.</title>
        <authorList>
            <person name="Tahon G."/>
            <person name="Tytgat B."/>
            <person name="Lebbe L."/>
            <person name="Carlier A."/>
            <person name="Willems A."/>
        </authorList>
    </citation>
    <scope>NUCLEOTIDE SEQUENCE [LARGE SCALE GENOMIC DNA]</scope>
    <source>
        <strain evidence="2 3">LMG 29911</strain>
    </source>
</reference>
<keyword evidence="1" id="KW-1133">Transmembrane helix</keyword>
<evidence type="ECO:0000313" key="2">
    <source>
        <dbReference type="EMBL" id="PQV63529.1"/>
    </source>
</evidence>
<sequence length="42" mass="4733">MAPNPAFTGPTRSTGYYAGYSGTSCILFVSYTDYPYEKRSRR</sequence>
<gene>
    <name evidence="2" type="ORF">B1R32_11190</name>
</gene>
<feature type="transmembrane region" description="Helical" evidence="1">
    <location>
        <begin position="15"/>
        <end position="34"/>
    </location>
</feature>
<dbReference type="Proteomes" id="UP000237684">
    <property type="component" value="Unassembled WGS sequence"/>
</dbReference>
<organism evidence="2 3">
    <name type="scientific">Abditibacterium utsteinense</name>
    <dbReference type="NCBI Taxonomy" id="1960156"/>
    <lineage>
        <taxon>Bacteria</taxon>
        <taxon>Pseudomonadati</taxon>
        <taxon>Abditibacteriota</taxon>
        <taxon>Abditibacteriia</taxon>
        <taxon>Abditibacteriales</taxon>
        <taxon>Abditibacteriaceae</taxon>
        <taxon>Abditibacterium</taxon>
    </lineage>
</organism>
<name>A0A2S8SS12_9BACT</name>
<keyword evidence="1" id="KW-0812">Transmembrane</keyword>
<proteinExistence type="predicted"/>
<comment type="caution">
    <text evidence="2">The sequence shown here is derived from an EMBL/GenBank/DDBJ whole genome shotgun (WGS) entry which is preliminary data.</text>
</comment>
<dbReference type="AlphaFoldDB" id="A0A2S8SS12"/>
<dbReference type="EMBL" id="NIGF01000011">
    <property type="protein sequence ID" value="PQV63529.1"/>
    <property type="molecule type" value="Genomic_DNA"/>
</dbReference>
<evidence type="ECO:0000256" key="1">
    <source>
        <dbReference type="SAM" id="Phobius"/>
    </source>
</evidence>
<keyword evidence="3" id="KW-1185">Reference proteome</keyword>